<proteinExistence type="predicted"/>
<dbReference type="AlphaFoldDB" id="A0A2T3NK16"/>
<feature type="transmembrane region" description="Helical" evidence="1">
    <location>
        <begin position="165"/>
        <end position="181"/>
    </location>
</feature>
<evidence type="ECO:0008006" key="4">
    <source>
        <dbReference type="Google" id="ProtNLM"/>
    </source>
</evidence>
<accession>A0A2T3NK16</accession>
<evidence type="ECO:0000256" key="1">
    <source>
        <dbReference type="SAM" id="Phobius"/>
    </source>
</evidence>
<keyword evidence="1" id="KW-0812">Transmembrane</keyword>
<feature type="transmembrane region" description="Helical" evidence="1">
    <location>
        <begin position="301"/>
        <end position="322"/>
    </location>
</feature>
<organism evidence="2 3">
    <name type="scientific">Photobacterium rosenbergii</name>
    <dbReference type="NCBI Taxonomy" id="294936"/>
    <lineage>
        <taxon>Bacteria</taxon>
        <taxon>Pseudomonadati</taxon>
        <taxon>Pseudomonadota</taxon>
        <taxon>Gammaproteobacteria</taxon>
        <taxon>Vibrionales</taxon>
        <taxon>Vibrionaceae</taxon>
        <taxon>Photobacterium</taxon>
    </lineage>
</organism>
<evidence type="ECO:0000313" key="3">
    <source>
        <dbReference type="Proteomes" id="UP000241346"/>
    </source>
</evidence>
<comment type="caution">
    <text evidence="2">The sequence shown here is derived from an EMBL/GenBank/DDBJ whole genome shotgun (WGS) entry which is preliminary data.</text>
</comment>
<feature type="transmembrane region" description="Helical" evidence="1">
    <location>
        <begin position="405"/>
        <end position="422"/>
    </location>
</feature>
<feature type="transmembrane region" description="Helical" evidence="1">
    <location>
        <begin position="382"/>
        <end position="399"/>
    </location>
</feature>
<sequence length="602" mass="68836">MDVREESRIDFRYIKQLALLALILASFVFLALTIHSWEELRNLQFGDNDDYMRYYQFTSWIQEGNWYLQPIDNFNPEHGQIIHWSRLPDIPLAAVTLVLKSLVGQQTAEILAMIVVPFIYLVSLCTAVSFFTYRLSGPDAAKLALCMVVLSPLITKFNPGSIDHHNIQLALLAWIIAFLPLNKYQAKSKLLCWLHGLLIGLSLWVGMENLPIIAILLFLMTICGYATSKHYLLYCNKVCISSCIFTLLFIILNRPISEIFVARFDAISYMCIVLLFSGFTFCSLSILCFKSERVRRINTAVIYTLIAIISVIPLLTIIPLLYSGLFFNYPDKLQTFWLDHVIEARSILNIVREGGLFDKHNFLIFIIPSIISIISIYKRKDIFFLYVVFMVLLNLPLFWQVRTIFSVLLFAIPLQAVLCDVLMMGNKNQTQRLLIMLVCMPITPILITKTIPNYINSFTYENIAEDNEHKNDVSNPSQIDILKGNDIDNSIILAPTEYGAPILALTNNKIIAAPYHRNIDGNTLMVEIFSSTNSDYVRKAVRKYEFEYIMIGSDAGTNILLSKSENGSFIHRLNEKHIPQWLSLIEESSSGVKLYKVNRDVL</sequence>
<dbReference type="RefSeq" id="WP_107296473.1">
    <property type="nucleotide sequence ID" value="NZ_PYMB01000001.1"/>
</dbReference>
<evidence type="ECO:0000313" key="2">
    <source>
        <dbReference type="EMBL" id="PSW15855.1"/>
    </source>
</evidence>
<feature type="transmembrane region" description="Helical" evidence="1">
    <location>
        <begin position="234"/>
        <end position="254"/>
    </location>
</feature>
<feature type="transmembrane region" description="Helical" evidence="1">
    <location>
        <begin position="434"/>
        <end position="455"/>
    </location>
</feature>
<feature type="transmembrane region" description="Helical" evidence="1">
    <location>
        <begin position="17"/>
        <end position="37"/>
    </location>
</feature>
<feature type="transmembrane region" description="Helical" evidence="1">
    <location>
        <begin position="360"/>
        <end position="377"/>
    </location>
</feature>
<dbReference type="OrthoDB" id="1082056at2"/>
<keyword evidence="1" id="KW-1133">Transmembrane helix</keyword>
<dbReference type="EMBL" id="PYMB01000001">
    <property type="protein sequence ID" value="PSW15855.1"/>
    <property type="molecule type" value="Genomic_DNA"/>
</dbReference>
<keyword evidence="1" id="KW-0472">Membrane</keyword>
<protein>
    <recommendedName>
        <fullName evidence="4">Glycosyltransferase RgtA/B/C/D-like domain-containing protein</fullName>
    </recommendedName>
</protein>
<feature type="transmembrane region" description="Helical" evidence="1">
    <location>
        <begin position="266"/>
        <end position="289"/>
    </location>
</feature>
<feature type="transmembrane region" description="Helical" evidence="1">
    <location>
        <begin position="110"/>
        <end position="133"/>
    </location>
</feature>
<dbReference type="Proteomes" id="UP000241346">
    <property type="component" value="Unassembled WGS sequence"/>
</dbReference>
<gene>
    <name evidence="2" type="ORF">C9J01_02245</name>
</gene>
<name>A0A2T3NK16_9GAMM</name>
<reference evidence="2 3" key="1">
    <citation type="submission" date="2018-03" db="EMBL/GenBank/DDBJ databases">
        <title>Whole genome sequencing of Histamine producing bacteria.</title>
        <authorList>
            <person name="Butler K."/>
        </authorList>
    </citation>
    <scope>NUCLEOTIDE SEQUENCE [LARGE SCALE GENOMIC DNA]</scope>
    <source>
        <strain evidence="2 3">DSM 19138</strain>
    </source>
</reference>